<comment type="caution">
    <text evidence="2">The sequence shown here is derived from an EMBL/GenBank/DDBJ whole genome shotgun (WGS) entry which is preliminary data.</text>
</comment>
<protein>
    <submittedName>
        <fullName evidence="2">Uncharacterized protein</fullName>
    </submittedName>
</protein>
<evidence type="ECO:0000313" key="2">
    <source>
        <dbReference type="EMBL" id="TWT79187.1"/>
    </source>
</evidence>
<evidence type="ECO:0000256" key="1">
    <source>
        <dbReference type="SAM" id="Phobius"/>
    </source>
</evidence>
<keyword evidence="1" id="KW-0472">Membrane</keyword>
<feature type="transmembrane region" description="Helical" evidence="1">
    <location>
        <begin position="52"/>
        <end position="79"/>
    </location>
</feature>
<feature type="transmembrane region" description="Helical" evidence="1">
    <location>
        <begin position="133"/>
        <end position="158"/>
    </location>
</feature>
<dbReference type="Proteomes" id="UP000315010">
    <property type="component" value="Unassembled WGS sequence"/>
</dbReference>
<dbReference type="EMBL" id="SJPJ01000001">
    <property type="protein sequence ID" value="TWT79187.1"/>
    <property type="molecule type" value="Genomic_DNA"/>
</dbReference>
<keyword evidence="3" id="KW-1185">Reference proteome</keyword>
<organism evidence="2 3">
    <name type="scientific">Novipirellula herctigrandis</name>
    <dbReference type="NCBI Taxonomy" id="2527986"/>
    <lineage>
        <taxon>Bacteria</taxon>
        <taxon>Pseudomonadati</taxon>
        <taxon>Planctomycetota</taxon>
        <taxon>Planctomycetia</taxon>
        <taxon>Pirellulales</taxon>
        <taxon>Pirellulaceae</taxon>
        <taxon>Novipirellula</taxon>
    </lineage>
</organism>
<evidence type="ECO:0000313" key="3">
    <source>
        <dbReference type="Proteomes" id="UP000315010"/>
    </source>
</evidence>
<dbReference type="RefSeq" id="WP_146394460.1">
    <property type="nucleotide sequence ID" value="NZ_SJPJ01000001.1"/>
</dbReference>
<dbReference type="AlphaFoldDB" id="A0A5C5YXA3"/>
<feature type="transmembrane region" description="Helical" evidence="1">
    <location>
        <begin position="21"/>
        <end position="40"/>
    </location>
</feature>
<gene>
    <name evidence="2" type="ORF">CA13_05850</name>
</gene>
<reference evidence="2 3" key="1">
    <citation type="submission" date="2019-02" db="EMBL/GenBank/DDBJ databases">
        <title>Deep-cultivation of Planctomycetes and their phenomic and genomic characterization uncovers novel biology.</title>
        <authorList>
            <person name="Wiegand S."/>
            <person name="Jogler M."/>
            <person name="Boedeker C."/>
            <person name="Pinto D."/>
            <person name="Vollmers J."/>
            <person name="Rivas-Marin E."/>
            <person name="Kohn T."/>
            <person name="Peeters S.H."/>
            <person name="Heuer A."/>
            <person name="Rast P."/>
            <person name="Oberbeckmann S."/>
            <person name="Bunk B."/>
            <person name="Jeske O."/>
            <person name="Meyerdierks A."/>
            <person name="Storesund J.E."/>
            <person name="Kallscheuer N."/>
            <person name="Luecker S."/>
            <person name="Lage O.M."/>
            <person name="Pohl T."/>
            <person name="Merkel B.J."/>
            <person name="Hornburger P."/>
            <person name="Mueller R.-W."/>
            <person name="Bruemmer F."/>
            <person name="Labrenz M."/>
            <person name="Spormann A.M."/>
            <person name="Op Den Camp H."/>
            <person name="Overmann J."/>
            <person name="Amann R."/>
            <person name="Jetten M.S.M."/>
            <person name="Mascher T."/>
            <person name="Medema M.H."/>
            <person name="Devos D.P."/>
            <person name="Kaster A.-K."/>
            <person name="Ovreas L."/>
            <person name="Rohde M."/>
            <person name="Galperin M.Y."/>
            <person name="Jogler C."/>
        </authorList>
    </citation>
    <scope>NUCLEOTIDE SEQUENCE [LARGE SCALE GENOMIC DNA]</scope>
    <source>
        <strain evidence="2 3">CA13</strain>
    </source>
</reference>
<proteinExistence type="predicted"/>
<name>A0A5C5YXA3_9BACT</name>
<dbReference type="OrthoDB" id="9921773at2"/>
<feature type="transmembrane region" description="Helical" evidence="1">
    <location>
        <begin position="99"/>
        <end position="121"/>
    </location>
</feature>
<accession>A0A5C5YXA3</accession>
<sequence>MSKPTVSKPVTLRHFAFRIAGPREFCIAGAINGLIAYWLYGQAESVTLFTDYPLAAMLIPMSILLPGLSSFFGVLAASLGRKAAAIDPPMANELRWLPFAIRIGIGMALIVGLLTILILWGCRLQGFNPSFNGFHAFLAITVGSGLAAAICHVNAIFLSTRVL</sequence>
<keyword evidence="1" id="KW-1133">Transmembrane helix</keyword>
<keyword evidence="1" id="KW-0812">Transmembrane</keyword>